<name>A0A7T0BV26_9BACT</name>
<accession>A0A7T0BV26</accession>
<dbReference type="InterPro" id="IPR027385">
    <property type="entry name" value="Beta-barrel_OMP"/>
</dbReference>
<organism evidence="3 4">
    <name type="scientific">Candidatus Nitronauta litoralis</name>
    <dbReference type="NCBI Taxonomy" id="2705533"/>
    <lineage>
        <taxon>Bacteria</taxon>
        <taxon>Pseudomonadati</taxon>
        <taxon>Nitrospinota/Tectimicrobiota group</taxon>
        <taxon>Nitrospinota</taxon>
        <taxon>Nitrospinia</taxon>
        <taxon>Nitrospinales</taxon>
        <taxon>Nitrospinaceae</taxon>
        <taxon>Candidatus Nitronauta</taxon>
    </lineage>
</organism>
<dbReference type="Proteomes" id="UP000594688">
    <property type="component" value="Chromosome"/>
</dbReference>
<dbReference type="Pfam" id="PF13505">
    <property type="entry name" value="OMP_b-brl"/>
    <property type="match status" value="1"/>
</dbReference>
<evidence type="ECO:0000313" key="3">
    <source>
        <dbReference type="EMBL" id="QPJ61484.1"/>
    </source>
</evidence>
<reference evidence="3 4" key="1">
    <citation type="submission" date="2020-02" db="EMBL/GenBank/DDBJ databases">
        <title>Genomic and physiological characterization of two novel Nitrospinaceae genera.</title>
        <authorList>
            <person name="Mueller A.J."/>
            <person name="Jung M.-Y."/>
            <person name="Strachan C.R."/>
            <person name="Herbold C.W."/>
            <person name="Kirkegaard R.H."/>
            <person name="Daims H."/>
        </authorList>
    </citation>
    <scope>NUCLEOTIDE SEQUENCE [LARGE SCALE GENOMIC DNA]</scope>
    <source>
        <strain evidence="3">EB</strain>
    </source>
</reference>
<dbReference type="Gene3D" id="2.40.160.20">
    <property type="match status" value="1"/>
</dbReference>
<evidence type="ECO:0000256" key="1">
    <source>
        <dbReference type="ARBA" id="ARBA00022729"/>
    </source>
</evidence>
<evidence type="ECO:0000259" key="2">
    <source>
        <dbReference type="Pfam" id="PF13505"/>
    </source>
</evidence>
<evidence type="ECO:0000313" key="4">
    <source>
        <dbReference type="Proteomes" id="UP000594688"/>
    </source>
</evidence>
<gene>
    <name evidence="3" type="ORF">G3M70_06115</name>
</gene>
<dbReference type="InterPro" id="IPR011250">
    <property type="entry name" value="OMP/PagP_B-barrel"/>
</dbReference>
<dbReference type="EMBL" id="CP048685">
    <property type="protein sequence ID" value="QPJ61484.1"/>
    <property type="molecule type" value="Genomic_DNA"/>
</dbReference>
<keyword evidence="1" id="KW-0732">Signal</keyword>
<dbReference type="SUPFAM" id="SSF56925">
    <property type="entry name" value="OMPA-like"/>
    <property type="match status" value="1"/>
</dbReference>
<protein>
    <submittedName>
        <fullName evidence="3">Porin family protein</fullName>
    </submittedName>
</protein>
<sequence length="229" mass="24799">MKKYVPYIVAIFLCFSLASESWGARRNGNPFYVSAAGALVIPQDSELTSGNGATNTALQAAEAESELSTGLGVNAAIGLFFKRRFRVEFEYAYKSADIDQVNLTLPAGNTVVPSQGDMSINTFMANAAFDFRNSSRISPYLGAGLGVGLVDFQNPTFTTGGVTIPSSTDNDMGFAYQLFGGVNYWINPQVVGFLGYKYMSVSDPTIGMVTPSIDTHNFELGIRYYFSRP</sequence>
<dbReference type="KEGG" id="nli:G3M70_06115"/>
<feature type="domain" description="Outer membrane protein beta-barrel" evidence="2">
    <location>
        <begin position="42"/>
        <end position="226"/>
    </location>
</feature>
<proteinExistence type="predicted"/>
<dbReference type="AlphaFoldDB" id="A0A7T0BV26"/>